<dbReference type="InterPro" id="IPR010930">
    <property type="entry name" value="Flg_bb/hook_C_dom"/>
</dbReference>
<accession>A0A645IY81</accession>
<dbReference type="AlphaFoldDB" id="A0A645IY81"/>
<dbReference type="EMBL" id="VSSQ01125515">
    <property type="protein sequence ID" value="MPN55840.1"/>
    <property type="molecule type" value="Genomic_DNA"/>
</dbReference>
<gene>
    <name evidence="3" type="ORF">SDC9_203524</name>
</gene>
<evidence type="ECO:0000259" key="2">
    <source>
        <dbReference type="Pfam" id="PF06429"/>
    </source>
</evidence>
<reference evidence="3" key="1">
    <citation type="submission" date="2019-08" db="EMBL/GenBank/DDBJ databases">
        <authorList>
            <person name="Kucharzyk K."/>
            <person name="Murdoch R.W."/>
            <person name="Higgins S."/>
            <person name="Loffler F."/>
        </authorList>
    </citation>
    <scope>NUCLEOTIDE SEQUENCE</scope>
</reference>
<protein>
    <recommendedName>
        <fullName evidence="2">Flagellar basal-body/hook protein C-terminal domain-containing protein</fullName>
    </recommendedName>
</protein>
<name>A0A645IY81_9ZZZZ</name>
<evidence type="ECO:0000313" key="3">
    <source>
        <dbReference type="EMBL" id="MPN55840.1"/>
    </source>
</evidence>
<organism evidence="3">
    <name type="scientific">bioreactor metagenome</name>
    <dbReference type="NCBI Taxonomy" id="1076179"/>
    <lineage>
        <taxon>unclassified sequences</taxon>
        <taxon>metagenomes</taxon>
        <taxon>ecological metagenomes</taxon>
    </lineage>
</organism>
<sequence>MEEEGVDMTQWTKAFNAMSRVMTAMDEILDTLINKTGLVGRS</sequence>
<comment type="similarity">
    <text evidence="1">Belongs to the flagella basal body rod proteins family.</text>
</comment>
<proteinExistence type="inferred from homology"/>
<dbReference type="Pfam" id="PF06429">
    <property type="entry name" value="Flg_bbr_C"/>
    <property type="match status" value="1"/>
</dbReference>
<feature type="domain" description="Flagellar basal-body/hook protein C-terminal" evidence="2">
    <location>
        <begin position="2"/>
        <end position="34"/>
    </location>
</feature>
<evidence type="ECO:0000256" key="1">
    <source>
        <dbReference type="ARBA" id="ARBA00009677"/>
    </source>
</evidence>
<comment type="caution">
    <text evidence="3">The sequence shown here is derived from an EMBL/GenBank/DDBJ whole genome shotgun (WGS) entry which is preliminary data.</text>
</comment>